<evidence type="ECO:0000259" key="2">
    <source>
        <dbReference type="Pfam" id="PF01206"/>
    </source>
</evidence>
<evidence type="ECO:0000313" key="3">
    <source>
        <dbReference type="EMBL" id="QPV64167.1"/>
    </source>
</evidence>
<sequence length="81" mass="8640">MSAEYDIAETLDVKGASCPMPVVKTKSAIDDLGADEVLEVLATDSGSMSDIDGWADGTEGVELLGQEESGDVYKHYVRKTE</sequence>
<organism evidence="3 4">
    <name type="scientific">Halosimplex litoreum</name>
    <dbReference type="NCBI Taxonomy" id="1198301"/>
    <lineage>
        <taxon>Archaea</taxon>
        <taxon>Methanobacteriati</taxon>
        <taxon>Methanobacteriota</taxon>
        <taxon>Stenosarchaea group</taxon>
        <taxon>Halobacteria</taxon>
        <taxon>Halobacteriales</taxon>
        <taxon>Haloarculaceae</taxon>
        <taxon>Halosimplex</taxon>
    </lineage>
</organism>
<dbReference type="CDD" id="cd00291">
    <property type="entry name" value="SirA_YedF_YeeD"/>
    <property type="match status" value="1"/>
</dbReference>
<dbReference type="Gene3D" id="3.30.110.40">
    <property type="entry name" value="TusA-like domain"/>
    <property type="match status" value="1"/>
</dbReference>
<dbReference type="PANTHER" id="PTHR33279:SF6">
    <property type="entry name" value="SULFUR CARRIER PROTEIN YEDF-RELATED"/>
    <property type="match status" value="1"/>
</dbReference>
<evidence type="ECO:0000313" key="4">
    <source>
        <dbReference type="Proteomes" id="UP000595001"/>
    </source>
</evidence>
<dbReference type="InterPro" id="IPR001455">
    <property type="entry name" value="TusA-like"/>
</dbReference>
<feature type="domain" description="UPF0033" evidence="2">
    <location>
        <begin position="9"/>
        <end position="79"/>
    </location>
</feature>
<dbReference type="GO" id="GO:0016740">
    <property type="term" value="F:transferase activity"/>
    <property type="evidence" value="ECO:0007669"/>
    <property type="project" value="UniProtKB-KW"/>
</dbReference>
<reference evidence="3 4" key="1">
    <citation type="submission" date="2020-12" db="EMBL/GenBank/DDBJ databases">
        <title>Halosimplex halophilum sp. nov. and Halosimplex salinum sp. nov., two new members of the genus Halosimplex.</title>
        <authorList>
            <person name="Cui H.L."/>
        </authorList>
    </citation>
    <scope>NUCLEOTIDE SEQUENCE [LARGE SCALE GENOMIC DNA]</scope>
    <source>
        <strain evidence="3 4">YGH94</strain>
    </source>
</reference>
<keyword evidence="4" id="KW-1185">Reference proteome</keyword>
<proteinExistence type="inferred from homology"/>
<comment type="similarity">
    <text evidence="1">Belongs to the sulfur carrier protein TusA family.</text>
</comment>
<accession>A0A7T3KWB7</accession>
<protein>
    <submittedName>
        <fullName evidence="3">Sulfurtransferase TusA family protein</fullName>
    </submittedName>
</protein>
<dbReference type="PANTHER" id="PTHR33279">
    <property type="entry name" value="SULFUR CARRIER PROTEIN YEDF-RELATED"/>
    <property type="match status" value="1"/>
</dbReference>
<dbReference type="InterPro" id="IPR036868">
    <property type="entry name" value="TusA-like_sf"/>
</dbReference>
<dbReference type="GeneID" id="60588020"/>
<dbReference type="KEGG" id="hlt:I7X12_05965"/>
<dbReference type="Pfam" id="PF01206">
    <property type="entry name" value="TusA"/>
    <property type="match status" value="1"/>
</dbReference>
<dbReference type="RefSeq" id="WP_198062941.1">
    <property type="nucleotide sequence ID" value="NZ_CP065856.1"/>
</dbReference>
<gene>
    <name evidence="3" type="ORF">I7X12_05965</name>
</gene>
<dbReference type="EMBL" id="CP065856">
    <property type="protein sequence ID" value="QPV64167.1"/>
    <property type="molecule type" value="Genomic_DNA"/>
</dbReference>
<evidence type="ECO:0000256" key="1">
    <source>
        <dbReference type="ARBA" id="ARBA00008984"/>
    </source>
</evidence>
<dbReference type="SUPFAM" id="SSF64307">
    <property type="entry name" value="SirA-like"/>
    <property type="match status" value="1"/>
</dbReference>
<dbReference type="AlphaFoldDB" id="A0A7T3KWB7"/>
<name>A0A7T3KWB7_9EURY</name>
<dbReference type="Proteomes" id="UP000595001">
    <property type="component" value="Chromosome"/>
</dbReference>
<keyword evidence="3" id="KW-0808">Transferase</keyword>
<dbReference type="OrthoDB" id="45650at2157"/>